<evidence type="ECO:0000313" key="2">
    <source>
        <dbReference type="Proteomes" id="UP001627154"/>
    </source>
</evidence>
<dbReference type="Proteomes" id="UP001627154">
    <property type="component" value="Unassembled WGS sequence"/>
</dbReference>
<dbReference type="EMBL" id="JBJJXI010000062">
    <property type="protein sequence ID" value="KAL3397506.1"/>
    <property type="molecule type" value="Genomic_DNA"/>
</dbReference>
<accession>A0ABD2WWL4</accession>
<reference evidence="1 2" key="1">
    <citation type="journal article" date="2024" name="bioRxiv">
        <title>A reference genome for Trichogramma kaykai: A tiny desert-dwelling parasitoid wasp with competing sex-ratio distorters.</title>
        <authorList>
            <person name="Culotta J."/>
            <person name="Lindsey A.R."/>
        </authorList>
    </citation>
    <scope>NUCLEOTIDE SEQUENCE [LARGE SCALE GENOMIC DNA]</scope>
    <source>
        <strain evidence="1 2">KSX58</strain>
    </source>
</reference>
<protein>
    <submittedName>
        <fullName evidence="1">Uncharacterized protein</fullName>
    </submittedName>
</protein>
<gene>
    <name evidence="1" type="ORF">TKK_008613</name>
</gene>
<keyword evidence="2" id="KW-1185">Reference proteome</keyword>
<name>A0ABD2WWL4_9HYME</name>
<proteinExistence type="predicted"/>
<comment type="caution">
    <text evidence="1">The sequence shown here is derived from an EMBL/GenBank/DDBJ whole genome shotgun (WGS) entry which is preliminary data.</text>
</comment>
<dbReference type="AlphaFoldDB" id="A0ABD2WWL4"/>
<evidence type="ECO:0000313" key="1">
    <source>
        <dbReference type="EMBL" id="KAL3397506.1"/>
    </source>
</evidence>
<organism evidence="1 2">
    <name type="scientific">Trichogramma kaykai</name>
    <dbReference type="NCBI Taxonomy" id="54128"/>
    <lineage>
        <taxon>Eukaryota</taxon>
        <taxon>Metazoa</taxon>
        <taxon>Ecdysozoa</taxon>
        <taxon>Arthropoda</taxon>
        <taxon>Hexapoda</taxon>
        <taxon>Insecta</taxon>
        <taxon>Pterygota</taxon>
        <taxon>Neoptera</taxon>
        <taxon>Endopterygota</taxon>
        <taxon>Hymenoptera</taxon>
        <taxon>Apocrita</taxon>
        <taxon>Proctotrupomorpha</taxon>
        <taxon>Chalcidoidea</taxon>
        <taxon>Trichogrammatidae</taxon>
        <taxon>Trichogramma</taxon>
    </lineage>
</organism>
<sequence>MDCMHMLIRNHMNTRLYVILMDEMTEKLPDEDSPIYLHYLKLRKRLRHYAGRKDEDGWPTVARWVPAILSCACSPDVLHRS</sequence>